<dbReference type="NCBIfam" id="TIGR03767">
    <property type="entry name" value="P_acnes_RR"/>
    <property type="match status" value="1"/>
</dbReference>
<dbReference type="RefSeq" id="WP_249477824.1">
    <property type="nucleotide sequence ID" value="NZ_CP097218.1"/>
</dbReference>
<accession>A0ABY4N5U3</accession>
<dbReference type="PROSITE" id="PS51318">
    <property type="entry name" value="TAT"/>
    <property type="match status" value="1"/>
</dbReference>
<dbReference type="InterPro" id="IPR051918">
    <property type="entry name" value="STPP_CPPED1"/>
</dbReference>
<evidence type="ECO:0000313" key="2">
    <source>
        <dbReference type="EMBL" id="UQN28699.1"/>
    </source>
</evidence>
<dbReference type="InterPro" id="IPR022506">
    <property type="entry name" value="Metallophosphoesterase_PPA1498"/>
</dbReference>
<reference evidence="2" key="1">
    <citation type="submission" date="2022-05" db="EMBL/GenBank/DDBJ databases">
        <title>Genomic analysis of Brachybacterium sp. CBA3104.</title>
        <authorList>
            <person name="Roh S.W."/>
            <person name="Kim Y.B."/>
            <person name="Kim Y."/>
        </authorList>
    </citation>
    <scope>NUCLEOTIDE SEQUENCE</scope>
    <source>
        <strain evidence="2">CBA3104</strain>
    </source>
</reference>
<sequence length="585" mass="64149">MAHPDPRCSPVDARRPLTRRGLLTVSATAIAGTAAAVAPARRAFAEDSGLRADGTTLDAVATPEQGAEDGYRRLVAGPGYEHVVREDGLENAPKASRADTRRSLASFVQFTDLHVLDAQSPMRFEFLHDLTGSAFRPQESLTTQGAVALVERVNSLRRGPHTGRPFDCLVSTGDNTDNHEHIELDWFLAVMNGGEIAASTGDPDRWEGVQSSGDASYWNPADPVRDRYKEVGFPELPDLLERATSSHHSPGLQVPWFSVFGNHDDSISGTLPSDWKGLADLYTGSWKFTGFEDPSAQKQLREQVSRAESTRALSGSVSRSSGSARSKRDFSVTADERRAPFTTEEYIRAHLERPQPVGPAGNGFTEQNVQEDTGYYTFEIAEGVVGIALDSTNRAGFTGGSIGHAQYRWLEDVLERGSSRHYDGLGRLVRSRAEDTRFVVFSHHTPDSMNNLLLEPGNGELRHAGWDVANLLGRFPNVLAWVNGHTHTNEISLHGHAKPERRYWIINTASHVDFPQQARVVEIVDNRDGTLSLLSTLIEADAPYQGDALASLYRELSFNDIHADLSQEGTPQDRNVELLLVAPGA</sequence>
<dbReference type="Gene3D" id="3.60.21.10">
    <property type="match status" value="1"/>
</dbReference>
<dbReference type="PANTHER" id="PTHR43143">
    <property type="entry name" value="METALLOPHOSPHOESTERASE, CALCINEURIN SUPERFAMILY"/>
    <property type="match status" value="1"/>
</dbReference>
<evidence type="ECO:0000313" key="3">
    <source>
        <dbReference type="Proteomes" id="UP001055868"/>
    </source>
</evidence>
<protein>
    <submittedName>
        <fullName evidence="2">TIGR03767 family metallophosphoesterase</fullName>
    </submittedName>
</protein>
<name>A0ABY4N5U3_9MICO</name>
<dbReference type="InterPro" id="IPR029052">
    <property type="entry name" value="Metallo-depent_PP-like"/>
</dbReference>
<feature type="region of interest" description="Disordered" evidence="1">
    <location>
        <begin position="303"/>
        <end position="335"/>
    </location>
</feature>
<dbReference type="Proteomes" id="UP001055868">
    <property type="component" value="Chromosome"/>
</dbReference>
<feature type="region of interest" description="Disordered" evidence="1">
    <location>
        <begin position="200"/>
        <end position="221"/>
    </location>
</feature>
<proteinExistence type="predicted"/>
<organism evidence="2 3">
    <name type="scientific">Brachybacterium kimchii</name>
    <dbReference type="NCBI Taxonomy" id="2942909"/>
    <lineage>
        <taxon>Bacteria</taxon>
        <taxon>Bacillati</taxon>
        <taxon>Actinomycetota</taxon>
        <taxon>Actinomycetes</taxon>
        <taxon>Micrococcales</taxon>
        <taxon>Dermabacteraceae</taxon>
        <taxon>Brachybacterium</taxon>
    </lineage>
</organism>
<feature type="compositionally biased region" description="Basic and acidic residues" evidence="1">
    <location>
        <begin position="326"/>
        <end position="335"/>
    </location>
</feature>
<dbReference type="InterPro" id="IPR006311">
    <property type="entry name" value="TAT_signal"/>
</dbReference>
<dbReference type="SUPFAM" id="SSF56300">
    <property type="entry name" value="Metallo-dependent phosphatases"/>
    <property type="match status" value="1"/>
</dbReference>
<evidence type="ECO:0000256" key="1">
    <source>
        <dbReference type="SAM" id="MobiDB-lite"/>
    </source>
</evidence>
<keyword evidence="3" id="KW-1185">Reference proteome</keyword>
<dbReference type="EMBL" id="CP097218">
    <property type="protein sequence ID" value="UQN28699.1"/>
    <property type="molecule type" value="Genomic_DNA"/>
</dbReference>
<gene>
    <name evidence="2" type="ORF">M4486_13815</name>
</gene>
<dbReference type="PANTHER" id="PTHR43143:SF1">
    <property type="entry name" value="SERINE_THREONINE-PROTEIN PHOSPHATASE CPPED1"/>
    <property type="match status" value="1"/>
</dbReference>
<feature type="compositionally biased region" description="Low complexity" evidence="1">
    <location>
        <begin position="310"/>
        <end position="324"/>
    </location>
</feature>